<dbReference type="AlphaFoldDB" id="A0A1I1U7T3"/>
<dbReference type="Proteomes" id="UP000199207">
    <property type="component" value="Unassembled WGS sequence"/>
</dbReference>
<dbReference type="Gene3D" id="2.30.110.10">
    <property type="entry name" value="Electron Transport, Fmn-binding Protein, Chain A"/>
    <property type="match status" value="1"/>
</dbReference>
<dbReference type="InterPro" id="IPR011576">
    <property type="entry name" value="Pyridox_Oxase_N"/>
</dbReference>
<dbReference type="EMBL" id="FOLM01000023">
    <property type="protein sequence ID" value="SFD66916.1"/>
    <property type="molecule type" value="Genomic_DNA"/>
</dbReference>
<dbReference type="InterPro" id="IPR012349">
    <property type="entry name" value="Split_barrel_FMN-bd"/>
</dbReference>
<accession>A0A1I1U7T3</accession>
<reference evidence="2 3" key="1">
    <citation type="submission" date="2016-10" db="EMBL/GenBank/DDBJ databases">
        <authorList>
            <person name="de Groot N.N."/>
        </authorList>
    </citation>
    <scope>NUCLEOTIDE SEQUENCE [LARGE SCALE GENOMIC DNA]</scope>
    <source>
        <strain evidence="2 3">CGMCC 4.5739</strain>
    </source>
</reference>
<dbReference type="STRING" id="910347.SAMN05421773_12334"/>
<evidence type="ECO:0000313" key="3">
    <source>
        <dbReference type="Proteomes" id="UP000199207"/>
    </source>
</evidence>
<dbReference type="PANTHER" id="PTHR42815">
    <property type="entry name" value="FAD-BINDING, PUTATIVE (AFU_ORTHOLOGUE AFUA_6G07600)-RELATED"/>
    <property type="match status" value="1"/>
</dbReference>
<protein>
    <recommendedName>
        <fullName evidence="1">Pyridoxamine 5'-phosphate oxidase N-terminal domain-containing protein</fullName>
    </recommendedName>
</protein>
<keyword evidence="3" id="KW-1185">Reference proteome</keyword>
<dbReference type="OrthoDB" id="9790331at2"/>
<proteinExistence type="predicted"/>
<sequence length="219" mass="24102">MTDGRPGAGQADGLVEVTGEQELVEIVGEPLSHTREKVRDSLHELDRQWLAASPLCLLATSAADGSCDVSPKGDPAGNLALVLDDTTLALPERPGNKRMDGFRNILSNPRVGLIFLIPGRGDTLRVNGRARILRQAPFFDRMTVRGHRPKLALLVEIEEVFHHCSKAFLRSAAWDPESWDPGALPSRARIAKAVERPEEALAELERYYGPSYAERLYTA</sequence>
<evidence type="ECO:0000259" key="1">
    <source>
        <dbReference type="Pfam" id="PF01243"/>
    </source>
</evidence>
<organism evidence="2 3">
    <name type="scientific">Streptomyces aidingensis</name>
    <dbReference type="NCBI Taxonomy" id="910347"/>
    <lineage>
        <taxon>Bacteria</taxon>
        <taxon>Bacillati</taxon>
        <taxon>Actinomycetota</taxon>
        <taxon>Actinomycetes</taxon>
        <taxon>Kitasatosporales</taxon>
        <taxon>Streptomycetaceae</taxon>
        <taxon>Streptomyces</taxon>
    </lineage>
</organism>
<name>A0A1I1U7T3_9ACTN</name>
<gene>
    <name evidence="2" type="ORF">SAMN05421773_12334</name>
</gene>
<dbReference type="RefSeq" id="WP_093841413.1">
    <property type="nucleotide sequence ID" value="NZ_FOLM01000023.1"/>
</dbReference>
<feature type="domain" description="Pyridoxamine 5'-phosphate oxidase N-terminal" evidence="1">
    <location>
        <begin position="47"/>
        <end position="164"/>
    </location>
</feature>
<dbReference type="Pfam" id="PF01243">
    <property type="entry name" value="PNPOx_N"/>
    <property type="match status" value="1"/>
</dbReference>
<dbReference type="PANTHER" id="PTHR42815:SF2">
    <property type="entry name" value="FAD-BINDING, PUTATIVE (AFU_ORTHOLOGUE AFUA_6G07600)-RELATED"/>
    <property type="match status" value="1"/>
</dbReference>
<evidence type="ECO:0000313" key="2">
    <source>
        <dbReference type="EMBL" id="SFD66916.1"/>
    </source>
</evidence>
<dbReference type="NCBIfam" id="TIGR04025">
    <property type="entry name" value="PPOX_FMN_DR2398"/>
    <property type="match status" value="1"/>
</dbReference>
<dbReference type="InterPro" id="IPR024029">
    <property type="entry name" value="Pyridox_Oxase_FMN-dep"/>
</dbReference>
<dbReference type="SUPFAM" id="SSF50475">
    <property type="entry name" value="FMN-binding split barrel"/>
    <property type="match status" value="1"/>
</dbReference>